<comment type="caution">
    <text evidence="3">The sequence shown here is derived from an EMBL/GenBank/DDBJ whole genome shotgun (WGS) entry which is preliminary data.</text>
</comment>
<dbReference type="InterPro" id="IPR025714">
    <property type="entry name" value="Methyltranfer_dom"/>
</dbReference>
<dbReference type="Pfam" id="PF13679">
    <property type="entry name" value="Methyltransf_32"/>
    <property type="match status" value="1"/>
</dbReference>
<feature type="region of interest" description="Disordered" evidence="1">
    <location>
        <begin position="245"/>
        <end position="292"/>
    </location>
</feature>
<feature type="domain" description="Methyltransferase" evidence="2">
    <location>
        <begin position="150"/>
        <end position="396"/>
    </location>
</feature>
<protein>
    <recommendedName>
        <fullName evidence="2">Methyltransferase domain-containing protein</fullName>
    </recommendedName>
</protein>
<name>A0A4Z1P535_9PEZI</name>
<keyword evidence="4" id="KW-1185">Reference proteome</keyword>
<feature type="compositionally biased region" description="Basic and acidic residues" evidence="1">
    <location>
        <begin position="88"/>
        <end position="106"/>
    </location>
</feature>
<feature type="compositionally biased region" description="Basic and acidic residues" evidence="1">
    <location>
        <begin position="277"/>
        <end position="292"/>
    </location>
</feature>
<proteinExistence type="predicted"/>
<dbReference type="PANTHER" id="PTHR12496">
    <property type="entry name" value="CGI-41 METHYLTRANSFERASE"/>
    <property type="match status" value="1"/>
</dbReference>
<accession>A0A4Z1P535</accession>
<evidence type="ECO:0000313" key="3">
    <source>
        <dbReference type="EMBL" id="TID23085.1"/>
    </source>
</evidence>
<sequence>MKPEKPLPLPPEFTDVDTYVDSLLHFGTSCTLLRTLCGGIHINDFFNRDPDLYTQVLPQEWRDYFKSVEIFELLDLLMREDLEKFETQNFEVETKPEENSETDPRGKLQPPQSLLQYIKDVRRHLLNRGFKPNTSNRKMDRKIAVGMNVKKVHEVENFSHYVDGLTSTINEDFEHKITHLVDFGAGVNYLGRALASQPYNRNIIAIESRAHVVEGARKMDVLAKITEKTVVMRNKKEWRKIEEAEALNGTRPAEKETPSKPSMSLGANASITPTTPTDRDLIHKEKTKRTPDEATIQTVRAKLELPKNGQGTIQYVEHLIKKSNLEEVIDQIVSPPIPSDTSAMPNSVAKAQEPGLMVISLHSCGNLLHHGIRTLTANPSVRAVALVGCCYNLMTERLNPPTYKIPFLREHPRLEKTSNIGDADGFPMSTRFLEYRHKILPPIEASGGAYETPSFPTSSPFNSPASCYVTASTEPLEAEEEEEDDDYETGIRLNITARMMSVQAPQNWTPTDSSSFFKRHFYRALLQRLFMEKGILEPPPSTGTRPPGKTTPIIIGTLSKKCYATFPTYVRGVVAKLSLPSPQISQTALLLQQKIGSLSDPEIQNYITRFSARKKELSIIWSLMAFSAGIVEAMVLIDRWTFLKEQDCVADAWVEAVFDYKLSPRNLVVVGLKRDGY</sequence>
<feature type="compositionally biased region" description="Polar residues" evidence="1">
    <location>
        <begin position="259"/>
        <end position="276"/>
    </location>
</feature>
<evidence type="ECO:0000313" key="4">
    <source>
        <dbReference type="Proteomes" id="UP000298493"/>
    </source>
</evidence>
<dbReference type="AlphaFoldDB" id="A0A4Z1P535"/>
<organism evidence="3 4">
    <name type="scientific">Venturia nashicola</name>
    <dbReference type="NCBI Taxonomy" id="86259"/>
    <lineage>
        <taxon>Eukaryota</taxon>
        <taxon>Fungi</taxon>
        <taxon>Dikarya</taxon>
        <taxon>Ascomycota</taxon>
        <taxon>Pezizomycotina</taxon>
        <taxon>Dothideomycetes</taxon>
        <taxon>Pleosporomycetidae</taxon>
        <taxon>Venturiales</taxon>
        <taxon>Venturiaceae</taxon>
        <taxon>Venturia</taxon>
    </lineage>
</organism>
<evidence type="ECO:0000259" key="2">
    <source>
        <dbReference type="Pfam" id="PF13679"/>
    </source>
</evidence>
<evidence type="ECO:0000256" key="1">
    <source>
        <dbReference type="SAM" id="MobiDB-lite"/>
    </source>
</evidence>
<dbReference type="InterPro" id="IPR052220">
    <property type="entry name" value="METTL25"/>
</dbReference>
<dbReference type="STRING" id="86259.A0A4Z1P535"/>
<feature type="region of interest" description="Disordered" evidence="1">
    <location>
        <begin position="88"/>
        <end position="109"/>
    </location>
</feature>
<dbReference type="Proteomes" id="UP000298493">
    <property type="component" value="Unassembled WGS sequence"/>
</dbReference>
<gene>
    <name evidence="3" type="ORF">E6O75_ATG02259</name>
</gene>
<reference evidence="3 4" key="1">
    <citation type="submission" date="2019-04" db="EMBL/GenBank/DDBJ databases">
        <title>High contiguity whole genome sequence and gene annotation resource for two Venturia nashicola isolates.</title>
        <authorList>
            <person name="Prokchorchik M."/>
            <person name="Won K."/>
            <person name="Lee Y."/>
            <person name="Choi E.D."/>
            <person name="Segonzac C."/>
            <person name="Sohn K.H."/>
        </authorList>
    </citation>
    <scope>NUCLEOTIDE SEQUENCE [LARGE SCALE GENOMIC DNA]</scope>
    <source>
        <strain evidence="3 4">PRI2</strain>
    </source>
</reference>
<dbReference type="PANTHER" id="PTHR12496:SF0">
    <property type="entry name" value="METHYLTRANSFERASE DOMAIN-CONTAINING PROTEIN"/>
    <property type="match status" value="1"/>
</dbReference>
<dbReference type="EMBL" id="SNSC02000007">
    <property type="protein sequence ID" value="TID23085.1"/>
    <property type="molecule type" value="Genomic_DNA"/>
</dbReference>